<dbReference type="RefSeq" id="WP_397095646.1">
    <property type="nucleotide sequence ID" value="NZ_JBIRYO010000034.1"/>
</dbReference>
<protein>
    <submittedName>
        <fullName evidence="1">Uncharacterized protein</fullName>
    </submittedName>
</protein>
<dbReference type="Proteomes" id="UP001611415">
    <property type="component" value="Unassembled WGS sequence"/>
</dbReference>
<organism evidence="1 2">
    <name type="scientific">Nocardia xishanensis</name>
    <dbReference type="NCBI Taxonomy" id="238964"/>
    <lineage>
        <taxon>Bacteria</taxon>
        <taxon>Bacillati</taxon>
        <taxon>Actinomycetota</taxon>
        <taxon>Actinomycetes</taxon>
        <taxon>Mycobacteriales</taxon>
        <taxon>Nocardiaceae</taxon>
        <taxon>Nocardia</taxon>
    </lineage>
</organism>
<sequence length="104" mass="11251">MKRGFTAVGRVVANCCHCDQPFGPLGGKPCEFSSIDEAMDFFVDGADGWELYGDRLMCGDCLPLSRCFNPGHDWHTSIGAIANGETLVTRQCTLCGLYIAEVLA</sequence>
<keyword evidence="2" id="KW-1185">Reference proteome</keyword>
<gene>
    <name evidence="1" type="ORF">ACH49W_32785</name>
</gene>
<comment type="caution">
    <text evidence="1">The sequence shown here is derived from an EMBL/GenBank/DDBJ whole genome shotgun (WGS) entry which is preliminary data.</text>
</comment>
<accession>A0ABW7XAK3</accession>
<name>A0ABW7XAK3_9NOCA</name>
<reference evidence="1 2" key="1">
    <citation type="submission" date="2024-10" db="EMBL/GenBank/DDBJ databases">
        <title>The Natural Products Discovery Center: Release of the First 8490 Sequenced Strains for Exploring Actinobacteria Biosynthetic Diversity.</title>
        <authorList>
            <person name="Kalkreuter E."/>
            <person name="Kautsar S.A."/>
            <person name="Yang D."/>
            <person name="Bader C.D."/>
            <person name="Teijaro C.N."/>
            <person name="Fluegel L."/>
            <person name="Davis C.M."/>
            <person name="Simpson J.R."/>
            <person name="Lauterbach L."/>
            <person name="Steele A.D."/>
            <person name="Gui C."/>
            <person name="Meng S."/>
            <person name="Li G."/>
            <person name="Viehrig K."/>
            <person name="Ye F."/>
            <person name="Su P."/>
            <person name="Kiefer A.F."/>
            <person name="Nichols A."/>
            <person name="Cepeda A.J."/>
            <person name="Yan W."/>
            <person name="Fan B."/>
            <person name="Jiang Y."/>
            <person name="Adhikari A."/>
            <person name="Zheng C.-J."/>
            <person name="Schuster L."/>
            <person name="Cowan T.M."/>
            <person name="Smanski M.J."/>
            <person name="Chevrette M.G."/>
            <person name="De Carvalho L.P.S."/>
            <person name="Shen B."/>
        </authorList>
    </citation>
    <scope>NUCLEOTIDE SEQUENCE [LARGE SCALE GENOMIC DNA]</scope>
    <source>
        <strain evidence="1 2">NPDC019275</strain>
    </source>
</reference>
<evidence type="ECO:0000313" key="1">
    <source>
        <dbReference type="EMBL" id="MFI2478161.1"/>
    </source>
</evidence>
<evidence type="ECO:0000313" key="2">
    <source>
        <dbReference type="Proteomes" id="UP001611415"/>
    </source>
</evidence>
<dbReference type="EMBL" id="JBIRYO010000034">
    <property type="protein sequence ID" value="MFI2478161.1"/>
    <property type="molecule type" value="Genomic_DNA"/>
</dbReference>
<proteinExistence type="predicted"/>